<keyword evidence="2" id="KW-0378">Hydrolase</keyword>
<evidence type="ECO:0000259" key="9">
    <source>
        <dbReference type="PROSITE" id="PS51084"/>
    </source>
</evidence>
<organism evidence="10">
    <name type="scientific">Craspedostauros australis</name>
    <dbReference type="NCBI Taxonomy" id="1486917"/>
    <lineage>
        <taxon>Eukaryota</taxon>
        <taxon>Sar</taxon>
        <taxon>Stramenopiles</taxon>
        <taxon>Ochrophyta</taxon>
        <taxon>Bacillariophyta</taxon>
        <taxon>Bacillariophyceae</taxon>
        <taxon>Bacillariophycidae</taxon>
        <taxon>Naviculales</taxon>
        <taxon>Naviculaceae</taxon>
        <taxon>Craspedostauros</taxon>
    </lineage>
</organism>
<dbReference type="PRINTS" id="PR00332">
    <property type="entry name" value="HISTRIAD"/>
</dbReference>
<evidence type="ECO:0000256" key="5">
    <source>
        <dbReference type="PIRSR" id="PIRSR639383-2"/>
    </source>
</evidence>
<feature type="domain" description="HIT" evidence="9">
    <location>
        <begin position="71"/>
        <end position="179"/>
    </location>
</feature>
<dbReference type="SUPFAM" id="SSF54197">
    <property type="entry name" value="HIT-like"/>
    <property type="match status" value="1"/>
</dbReference>
<evidence type="ECO:0000256" key="8">
    <source>
        <dbReference type="SAM" id="MobiDB-lite"/>
    </source>
</evidence>
<proteinExistence type="predicted"/>
<dbReference type="PROSITE" id="PS51084">
    <property type="entry name" value="HIT_2"/>
    <property type="match status" value="1"/>
</dbReference>
<dbReference type="PANTHER" id="PTHR46243:SF1">
    <property type="entry name" value="BIS(5'-ADENOSYL)-TRIPHOSPHATASE"/>
    <property type="match status" value="1"/>
</dbReference>
<dbReference type="CDD" id="cd01275">
    <property type="entry name" value="FHIT"/>
    <property type="match status" value="1"/>
</dbReference>
<name>A0A7R9WYV3_9STRA</name>
<dbReference type="InterPro" id="IPR039383">
    <property type="entry name" value="FHIT"/>
</dbReference>
<feature type="active site" description="Tele-AMP-histidine intermediate" evidence="3">
    <location>
        <position position="166"/>
    </location>
</feature>
<dbReference type="GO" id="GO:0016787">
    <property type="term" value="F:hydrolase activity"/>
    <property type="evidence" value="ECO:0007669"/>
    <property type="project" value="UniProtKB-KW"/>
</dbReference>
<feature type="region of interest" description="Disordered" evidence="8">
    <location>
        <begin position="195"/>
        <end position="218"/>
    </location>
</feature>
<protein>
    <recommendedName>
        <fullName evidence="9">HIT domain-containing protein</fullName>
    </recommendedName>
</protein>
<feature type="binding site" evidence="5">
    <location>
        <position position="153"/>
    </location>
    <ligand>
        <name>substrate</name>
    </ligand>
</feature>
<dbReference type="AlphaFoldDB" id="A0A7R9WYV3"/>
<feature type="binding site" evidence="5">
    <location>
        <begin position="159"/>
        <end position="162"/>
    </location>
    <ligand>
        <name>substrate</name>
    </ligand>
</feature>
<evidence type="ECO:0000256" key="3">
    <source>
        <dbReference type="PIRSR" id="PIRSR601310-1"/>
    </source>
</evidence>
<sequence>MHLICSTPSSTAMAITVIHRFNHILVPILGLLSFLSIHLSSHCCHCQAFSMSTPSTPSTTTQSLSSTDNDDSMRFGKFLIDSTSIFYKSSLSAAFVNLRPIVPGHVLVMPHRVVATMEELTQDEYTDLWISARKVQSVLKHQYQASAFNVAVQDGRAAGQSVPHVHVHILPRQAGDFERNDDVYDALERWAPREELKQAPSNLEVPDDADRKDRTQQMMAAEAAMYRRLFEQQQEEEHE</sequence>
<keyword evidence="1" id="KW-0547">Nucleotide-binding</keyword>
<dbReference type="InterPro" id="IPR019808">
    <property type="entry name" value="Histidine_triad_CS"/>
</dbReference>
<dbReference type="GO" id="GO:0000166">
    <property type="term" value="F:nucleotide binding"/>
    <property type="evidence" value="ECO:0007669"/>
    <property type="project" value="UniProtKB-KW"/>
</dbReference>
<gene>
    <name evidence="10" type="ORF">CAUS1442_LOCUS12097</name>
</gene>
<feature type="short sequence motif" description="Histidine triad motif" evidence="4 7">
    <location>
        <begin position="164"/>
        <end position="168"/>
    </location>
</feature>
<dbReference type="InterPro" id="IPR036265">
    <property type="entry name" value="HIT-like_sf"/>
</dbReference>
<evidence type="ECO:0000256" key="2">
    <source>
        <dbReference type="ARBA" id="ARBA00022801"/>
    </source>
</evidence>
<feature type="binding site" evidence="5">
    <location>
        <position position="168"/>
    </location>
    <ligand>
        <name>substrate</name>
    </ligand>
</feature>
<evidence type="ECO:0000256" key="7">
    <source>
        <dbReference type="PROSITE-ProRule" id="PRU00464"/>
    </source>
</evidence>
<dbReference type="PANTHER" id="PTHR46243">
    <property type="entry name" value="BIS(5'-ADENOSYL)-TRIPHOSPHATASE"/>
    <property type="match status" value="1"/>
</dbReference>
<accession>A0A7R9WYV3</accession>
<dbReference type="InterPro" id="IPR011146">
    <property type="entry name" value="HIT-like"/>
</dbReference>
<feature type="site" description="Important for induction of apoptosis" evidence="6">
    <location>
        <position position="184"/>
    </location>
</feature>
<evidence type="ECO:0000313" key="10">
    <source>
        <dbReference type="EMBL" id="CAD8339964.1"/>
    </source>
</evidence>
<dbReference type="InterPro" id="IPR051884">
    <property type="entry name" value="Bis(5'-adenosyl)-TPase_reg"/>
</dbReference>
<evidence type="ECO:0000256" key="1">
    <source>
        <dbReference type="ARBA" id="ARBA00022741"/>
    </source>
</evidence>
<reference evidence="10" key="1">
    <citation type="submission" date="2021-01" db="EMBL/GenBank/DDBJ databases">
        <authorList>
            <person name="Corre E."/>
            <person name="Pelletier E."/>
            <person name="Niang G."/>
            <person name="Scheremetjew M."/>
            <person name="Finn R."/>
            <person name="Kale V."/>
            <person name="Holt S."/>
            <person name="Cochrane G."/>
            <person name="Meng A."/>
            <person name="Brown T."/>
            <person name="Cohen L."/>
        </authorList>
    </citation>
    <scope>NUCLEOTIDE SEQUENCE</scope>
    <source>
        <strain evidence="10">CCMP3328</strain>
    </source>
</reference>
<dbReference type="FunFam" id="3.30.428.10:FF:000011">
    <property type="entry name" value="Fragile histidine triad"/>
    <property type="match status" value="1"/>
</dbReference>
<dbReference type="EMBL" id="HBEF01019605">
    <property type="protein sequence ID" value="CAD8339964.1"/>
    <property type="molecule type" value="Transcribed_RNA"/>
</dbReference>
<feature type="binding site" evidence="5">
    <location>
        <position position="97"/>
    </location>
    <ligand>
        <name>substrate</name>
    </ligand>
</feature>
<evidence type="ECO:0000256" key="4">
    <source>
        <dbReference type="PIRSR" id="PIRSR601310-3"/>
    </source>
</evidence>
<dbReference type="Pfam" id="PF01230">
    <property type="entry name" value="HIT"/>
    <property type="match status" value="1"/>
</dbReference>
<dbReference type="InterPro" id="IPR001310">
    <property type="entry name" value="Histidine_triad_HIT"/>
</dbReference>
<dbReference type="PROSITE" id="PS00892">
    <property type="entry name" value="HIT_1"/>
    <property type="match status" value="1"/>
</dbReference>
<dbReference type="Gene3D" id="3.30.428.10">
    <property type="entry name" value="HIT-like"/>
    <property type="match status" value="1"/>
</dbReference>
<evidence type="ECO:0000256" key="6">
    <source>
        <dbReference type="PIRSR" id="PIRSR639383-3"/>
    </source>
</evidence>